<gene>
    <name evidence="2" type="ORF">N1496_02440</name>
</gene>
<evidence type="ECO:0000313" key="3">
    <source>
        <dbReference type="Proteomes" id="UP001238096"/>
    </source>
</evidence>
<feature type="region of interest" description="Disordered" evidence="1">
    <location>
        <begin position="1"/>
        <end position="134"/>
    </location>
</feature>
<evidence type="ECO:0008006" key="4">
    <source>
        <dbReference type="Google" id="ProtNLM"/>
    </source>
</evidence>
<keyword evidence="3" id="KW-1185">Reference proteome</keyword>
<feature type="compositionally biased region" description="Basic and acidic residues" evidence="1">
    <location>
        <begin position="8"/>
        <end position="37"/>
    </location>
</feature>
<accession>A0ABY9LK32</accession>
<proteinExistence type="predicted"/>
<evidence type="ECO:0000256" key="1">
    <source>
        <dbReference type="SAM" id="MobiDB-lite"/>
    </source>
</evidence>
<sequence length="134" mass="15167">MGLFDRLFGNKKDKDKAKDQEEIDAQDKKSEADKPIAEQEPDEPILPVEEPKEQDFSISQEQEPEREEDQELALEERQPEEVVDSDSFSLGGMADQEPSIEDQDQAGLLDQEVLPSDIADSADTDFLEKKRSQS</sequence>
<protein>
    <recommendedName>
        <fullName evidence="4">Signal recognition particle-docking protein FtsY</fullName>
    </recommendedName>
</protein>
<dbReference type="RefSeq" id="WP_306675905.1">
    <property type="nucleotide sequence ID" value="NZ_CP110509.1"/>
</dbReference>
<dbReference type="EMBL" id="CP110509">
    <property type="protein sequence ID" value="WMB28466.1"/>
    <property type="molecule type" value="Genomic_DNA"/>
</dbReference>
<evidence type="ECO:0000313" key="2">
    <source>
        <dbReference type="EMBL" id="WMB28466.1"/>
    </source>
</evidence>
<name>A0ABY9LK32_9STRE</name>
<reference evidence="3" key="1">
    <citation type="submission" date="2022-10" db="EMBL/GenBank/DDBJ databases">
        <title>Streptococcus didelphis as causative of fatal infections in opossums (Didelphis albiventris).</title>
        <authorList>
            <person name="Breyer G.M."/>
            <person name="Da Silva M.E.R.J."/>
            <person name="Siqueira F.M."/>
        </authorList>
    </citation>
    <scope>NUCLEOTIDE SEQUENCE [LARGE SCALE GENOMIC DNA]</scope>
    <source>
        <strain evidence="3">LBVP101/21</strain>
    </source>
</reference>
<feature type="compositionally biased region" description="Acidic residues" evidence="1">
    <location>
        <begin position="62"/>
        <end position="73"/>
    </location>
</feature>
<dbReference type="Proteomes" id="UP001238096">
    <property type="component" value="Chromosome"/>
</dbReference>
<organism evidence="2 3">
    <name type="scientific">Streptococcus didelphis</name>
    <dbReference type="NCBI Taxonomy" id="102886"/>
    <lineage>
        <taxon>Bacteria</taxon>
        <taxon>Bacillati</taxon>
        <taxon>Bacillota</taxon>
        <taxon>Bacilli</taxon>
        <taxon>Lactobacillales</taxon>
        <taxon>Streptococcaceae</taxon>
        <taxon>Streptococcus</taxon>
    </lineage>
</organism>